<feature type="non-terminal residue" evidence="1">
    <location>
        <position position="1"/>
    </location>
</feature>
<name>A0A0F9B8R0_9ZZZZ</name>
<comment type="caution">
    <text evidence="1">The sequence shown here is derived from an EMBL/GenBank/DDBJ whole genome shotgun (WGS) entry which is preliminary data.</text>
</comment>
<accession>A0A0F9B8R0</accession>
<protein>
    <submittedName>
        <fullName evidence="1">Uncharacterized protein</fullName>
    </submittedName>
</protein>
<dbReference type="EMBL" id="LAZR01038912">
    <property type="protein sequence ID" value="KKL18329.1"/>
    <property type="molecule type" value="Genomic_DNA"/>
</dbReference>
<proteinExistence type="predicted"/>
<sequence length="22" mass="2682">NPKTRKYMYEIERGKGEWIDAP</sequence>
<organism evidence="1">
    <name type="scientific">marine sediment metagenome</name>
    <dbReference type="NCBI Taxonomy" id="412755"/>
    <lineage>
        <taxon>unclassified sequences</taxon>
        <taxon>metagenomes</taxon>
        <taxon>ecological metagenomes</taxon>
    </lineage>
</organism>
<reference evidence="1" key="1">
    <citation type="journal article" date="2015" name="Nature">
        <title>Complex archaea that bridge the gap between prokaryotes and eukaryotes.</title>
        <authorList>
            <person name="Spang A."/>
            <person name="Saw J.H."/>
            <person name="Jorgensen S.L."/>
            <person name="Zaremba-Niedzwiedzka K."/>
            <person name="Martijn J."/>
            <person name="Lind A.E."/>
            <person name="van Eijk R."/>
            <person name="Schleper C."/>
            <person name="Guy L."/>
            <person name="Ettema T.J."/>
        </authorList>
    </citation>
    <scope>NUCLEOTIDE SEQUENCE</scope>
</reference>
<evidence type="ECO:0000313" key="1">
    <source>
        <dbReference type="EMBL" id="KKL18329.1"/>
    </source>
</evidence>
<gene>
    <name evidence="1" type="ORF">LCGC14_2476640</name>
</gene>
<dbReference type="AlphaFoldDB" id="A0A0F9B8R0"/>